<dbReference type="Gene3D" id="1.10.530.10">
    <property type="match status" value="1"/>
</dbReference>
<sequence>MPRLPQAKAQQYQPYLNAAMVEADINTPKRQAAFLAQLAHESDQLRSMEERNSGADYEGRKDLGNTHPGDGKRYKGRGPIQLTGRTNYRAAGKALGIDLENNPKRAADPDVGFRTAAWFWKSRNLNSYADAGNFREVTRRVNGGYNGLASREAYYKRALGVLA</sequence>
<dbReference type="GO" id="GO:0016787">
    <property type="term" value="F:hydrolase activity"/>
    <property type="evidence" value="ECO:0007669"/>
    <property type="project" value="UniProtKB-KW"/>
</dbReference>
<feature type="compositionally biased region" description="Basic and acidic residues" evidence="1">
    <location>
        <begin position="44"/>
        <end position="73"/>
    </location>
</feature>
<dbReference type="InterPro" id="IPR023346">
    <property type="entry name" value="Lysozyme-like_dom_sf"/>
</dbReference>
<keyword evidence="3" id="KW-0378">Hydrolase</keyword>
<dbReference type="PANTHER" id="PTHR34408">
    <property type="entry name" value="FAMILY PROTEIN, PUTATIVE-RELATED"/>
    <property type="match status" value="1"/>
</dbReference>
<evidence type="ECO:0000259" key="2">
    <source>
        <dbReference type="Pfam" id="PF00182"/>
    </source>
</evidence>
<dbReference type="CDD" id="cd00325">
    <property type="entry name" value="chitinase_GH19"/>
    <property type="match status" value="1"/>
</dbReference>
<dbReference type="PANTHER" id="PTHR34408:SF1">
    <property type="entry name" value="GLYCOSYL HYDROLASE FAMILY 19 DOMAIN-CONTAINING PROTEIN HI_1415"/>
    <property type="match status" value="1"/>
</dbReference>
<dbReference type="SUPFAM" id="SSF53955">
    <property type="entry name" value="Lysozyme-like"/>
    <property type="match status" value="1"/>
</dbReference>
<dbReference type="Pfam" id="PF00182">
    <property type="entry name" value="Glyco_hydro_19"/>
    <property type="match status" value="1"/>
</dbReference>
<protein>
    <submittedName>
        <fullName evidence="3">Glycoside hydrolase family 19 protein</fullName>
    </submittedName>
</protein>
<keyword evidence="4" id="KW-1185">Reference proteome</keyword>
<dbReference type="InterPro" id="IPR000726">
    <property type="entry name" value="Glyco_hydro_19_cat"/>
</dbReference>
<dbReference type="InterPro" id="IPR052354">
    <property type="entry name" value="Cell_Wall_Dynamics_Protein"/>
</dbReference>
<evidence type="ECO:0000256" key="1">
    <source>
        <dbReference type="SAM" id="MobiDB-lite"/>
    </source>
</evidence>
<feature type="domain" description="Glycoside hydrolase family 19 catalytic" evidence="2">
    <location>
        <begin position="25"/>
        <end position="123"/>
    </location>
</feature>
<evidence type="ECO:0000313" key="3">
    <source>
        <dbReference type="EMBL" id="WNG52940.1"/>
    </source>
</evidence>
<dbReference type="Proteomes" id="UP001611383">
    <property type="component" value="Chromosome"/>
</dbReference>
<name>A0ABY9XC22_9BACT</name>
<gene>
    <name evidence="3" type="ORF">F0U60_45140</name>
</gene>
<organism evidence="3 4">
    <name type="scientific">Archangium minus</name>
    <dbReference type="NCBI Taxonomy" id="83450"/>
    <lineage>
        <taxon>Bacteria</taxon>
        <taxon>Pseudomonadati</taxon>
        <taxon>Myxococcota</taxon>
        <taxon>Myxococcia</taxon>
        <taxon>Myxococcales</taxon>
        <taxon>Cystobacterineae</taxon>
        <taxon>Archangiaceae</taxon>
        <taxon>Archangium</taxon>
    </lineage>
</organism>
<reference evidence="3 4" key="1">
    <citation type="submission" date="2019-08" db="EMBL/GenBank/DDBJ databases">
        <title>Archangium and Cystobacter genomes.</title>
        <authorList>
            <person name="Chen I.-C.K."/>
            <person name="Wielgoss S."/>
        </authorList>
    </citation>
    <scope>NUCLEOTIDE SEQUENCE [LARGE SCALE GENOMIC DNA]</scope>
    <source>
        <strain evidence="3 4">Cbm 6</strain>
    </source>
</reference>
<evidence type="ECO:0000313" key="4">
    <source>
        <dbReference type="Proteomes" id="UP001611383"/>
    </source>
</evidence>
<accession>A0ABY9XC22</accession>
<feature type="region of interest" description="Disordered" evidence="1">
    <location>
        <begin position="44"/>
        <end position="79"/>
    </location>
</feature>
<dbReference type="EMBL" id="CP043494">
    <property type="protein sequence ID" value="WNG52940.1"/>
    <property type="molecule type" value="Genomic_DNA"/>
</dbReference>
<proteinExistence type="predicted"/>